<proteinExistence type="predicted"/>
<gene>
    <name evidence="1" type="ORF">FNK824_LOCUS42416</name>
</gene>
<evidence type="ECO:0000313" key="1">
    <source>
        <dbReference type="EMBL" id="CAF4353300.1"/>
    </source>
</evidence>
<sequence>MKQNILFYFGCIMAISTVINALNETLFINNNFLIDSNNEHFYTVNILLEANGALTSKINIVYGCISKTTSDGEIKTLL</sequence>
<reference evidence="1" key="1">
    <citation type="submission" date="2021-02" db="EMBL/GenBank/DDBJ databases">
        <authorList>
            <person name="Nowell W R."/>
        </authorList>
    </citation>
    <scope>NUCLEOTIDE SEQUENCE</scope>
</reference>
<feature type="non-terminal residue" evidence="1">
    <location>
        <position position="78"/>
    </location>
</feature>
<comment type="caution">
    <text evidence="1">The sequence shown here is derived from an EMBL/GenBank/DDBJ whole genome shotgun (WGS) entry which is preliminary data.</text>
</comment>
<name>A0A820L5A9_9BILA</name>
<dbReference type="EMBL" id="CAJOBE010049732">
    <property type="protein sequence ID" value="CAF4353300.1"/>
    <property type="molecule type" value="Genomic_DNA"/>
</dbReference>
<evidence type="ECO:0000313" key="2">
    <source>
        <dbReference type="Proteomes" id="UP000663874"/>
    </source>
</evidence>
<protein>
    <submittedName>
        <fullName evidence="1">Uncharacterized protein</fullName>
    </submittedName>
</protein>
<dbReference type="AlphaFoldDB" id="A0A820L5A9"/>
<accession>A0A820L5A9</accession>
<organism evidence="1 2">
    <name type="scientific">Rotaria sordida</name>
    <dbReference type="NCBI Taxonomy" id="392033"/>
    <lineage>
        <taxon>Eukaryota</taxon>
        <taxon>Metazoa</taxon>
        <taxon>Spiralia</taxon>
        <taxon>Gnathifera</taxon>
        <taxon>Rotifera</taxon>
        <taxon>Eurotatoria</taxon>
        <taxon>Bdelloidea</taxon>
        <taxon>Philodinida</taxon>
        <taxon>Philodinidae</taxon>
        <taxon>Rotaria</taxon>
    </lineage>
</organism>
<dbReference type="Proteomes" id="UP000663874">
    <property type="component" value="Unassembled WGS sequence"/>
</dbReference>